<dbReference type="KEGG" id="ladl:NCTC12735_01595"/>
<keyword evidence="3" id="KW-1133">Transmembrane helix</keyword>
<feature type="transmembrane region" description="Helical" evidence="3">
    <location>
        <begin position="168"/>
        <end position="185"/>
    </location>
</feature>
<gene>
    <name evidence="4" type="ORF">Lade_1876</name>
    <name evidence="5" type="ORF">NCTC12735_01595</name>
</gene>
<name>A0A0W0R0H8_9GAMM</name>
<reference evidence="5 7" key="2">
    <citation type="submission" date="2018-12" db="EMBL/GenBank/DDBJ databases">
        <authorList>
            <consortium name="Pathogen Informatics"/>
        </authorList>
    </citation>
    <scope>NUCLEOTIDE SEQUENCE [LARGE SCALE GENOMIC DNA]</scope>
    <source>
        <strain evidence="5 7">NCTC12735</strain>
        <plasmid evidence="7">24</plasmid>
    </source>
</reference>
<evidence type="ECO:0000256" key="3">
    <source>
        <dbReference type="SAM" id="Phobius"/>
    </source>
</evidence>
<evidence type="ECO:0000313" key="5">
    <source>
        <dbReference type="EMBL" id="VEH85950.1"/>
    </source>
</evidence>
<keyword evidence="5" id="KW-0614">Plasmid</keyword>
<keyword evidence="1" id="KW-0175">Coiled coil</keyword>
<feature type="region of interest" description="Disordered" evidence="2">
    <location>
        <begin position="1"/>
        <end position="34"/>
    </location>
</feature>
<feature type="region of interest" description="Disordered" evidence="2">
    <location>
        <begin position="370"/>
        <end position="403"/>
    </location>
</feature>
<keyword evidence="6" id="KW-1185">Reference proteome</keyword>
<protein>
    <submittedName>
        <fullName evidence="4">Coiled-coil protein</fullName>
    </submittedName>
</protein>
<feature type="compositionally biased region" description="Acidic residues" evidence="2">
    <location>
        <begin position="466"/>
        <end position="481"/>
    </location>
</feature>
<dbReference type="OrthoDB" id="5651605at2"/>
<organism evidence="4 6">
    <name type="scientific">Legionella adelaidensis</name>
    <dbReference type="NCBI Taxonomy" id="45056"/>
    <lineage>
        <taxon>Bacteria</taxon>
        <taxon>Pseudomonadati</taxon>
        <taxon>Pseudomonadota</taxon>
        <taxon>Gammaproteobacteria</taxon>
        <taxon>Legionellales</taxon>
        <taxon>Legionellaceae</taxon>
        <taxon>Legionella</taxon>
    </lineage>
</organism>
<dbReference type="PATRIC" id="fig|45056.6.peg.1938"/>
<keyword evidence="3" id="KW-0812">Transmembrane</keyword>
<accession>A0A0W0R0H8</accession>
<proteinExistence type="predicted"/>
<dbReference type="RefSeq" id="WP_058462943.1">
    <property type="nucleotide sequence ID" value="NZ_CAAAHS010000006.1"/>
</dbReference>
<keyword evidence="3" id="KW-0472">Membrane</keyword>
<dbReference type="EMBL" id="LR134433">
    <property type="protein sequence ID" value="VEH85950.1"/>
    <property type="molecule type" value="Genomic_DNA"/>
</dbReference>
<feature type="compositionally biased region" description="Basic and acidic residues" evidence="2">
    <location>
        <begin position="430"/>
        <end position="441"/>
    </location>
</feature>
<evidence type="ECO:0000313" key="4">
    <source>
        <dbReference type="EMBL" id="KTC64582.1"/>
    </source>
</evidence>
<dbReference type="Proteomes" id="UP000281170">
    <property type="component" value="Plasmid 24"/>
</dbReference>
<dbReference type="STRING" id="45056.Lade_1876"/>
<feature type="compositionally biased region" description="Basic and acidic residues" evidence="2">
    <location>
        <begin position="22"/>
        <end position="34"/>
    </location>
</feature>
<geneLocation type="plasmid" evidence="5 7">
    <name>24</name>
</geneLocation>
<sequence length="481" mass="52285">MKNSNLVLDATEETIKPLSQEEQQKDIKDNPLMTGDKDLVQQTETLEEQTSESLDQQKTDTVILPEQLEQDLQDLLKPFAFKKEEVKVSAMTSFIKGKMPLASALGGRASDTGDTLGTLASGKNSVSQGFHFAAVAFSALDFIRIPALYLSTWINGEKVPVSHAKNTRFAYASVLLGLAITALAAPVTAPAIAIVTASLGFAASVFHLGRHFVQKAKYNKELKQVTEALIEKENALQILQEEVKAKQLLLQNALTDNNQQAITQLKQEIPTLQQRYQTICKELQETTARKNKLEEKVKKYGSLRLVDRAVGVGLSSLGLAGVALSLFFPPVGLALVAAATIGGLAYLGGRLVIPQIKNFFNWVGSKISGTKETPAVKEPGDEPKPGETLIKGLDDTKKDSLSQQDQLAEVEVHESTADVLKELNPRHLPLETLVEELHEPLPEPSPSSTSTRLSNSETLASSLVETETETDAENDENEIAP</sequence>
<evidence type="ECO:0000256" key="2">
    <source>
        <dbReference type="SAM" id="MobiDB-lite"/>
    </source>
</evidence>
<dbReference type="AlphaFoldDB" id="A0A0W0R0H8"/>
<dbReference type="Proteomes" id="UP000054859">
    <property type="component" value="Unassembled WGS sequence"/>
</dbReference>
<feature type="transmembrane region" description="Helical" evidence="3">
    <location>
        <begin position="191"/>
        <end position="213"/>
    </location>
</feature>
<reference evidence="4 6" key="1">
    <citation type="submission" date="2015-11" db="EMBL/GenBank/DDBJ databases">
        <title>Identification of large and diverse effector repertoires of 38 Legionella species.</title>
        <authorList>
            <person name="Burstein D."/>
            <person name="Amaro F."/>
            <person name="Zusman T."/>
            <person name="Lifshitz Z."/>
            <person name="Cohen O."/>
            <person name="Gilbert J.A."/>
            <person name="Pupko T."/>
            <person name="Shuman H.A."/>
            <person name="Segal G."/>
        </authorList>
    </citation>
    <scope>NUCLEOTIDE SEQUENCE [LARGE SCALE GENOMIC DNA]</scope>
    <source>
        <strain evidence="4 6">1762-AUS-E</strain>
    </source>
</reference>
<evidence type="ECO:0000313" key="6">
    <source>
        <dbReference type="Proteomes" id="UP000054859"/>
    </source>
</evidence>
<feature type="compositionally biased region" description="Basic and acidic residues" evidence="2">
    <location>
        <begin position="374"/>
        <end position="385"/>
    </location>
</feature>
<evidence type="ECO:0000313" key="7">
    <source>
        <dbReference type="Proteomes" id="UP000281170"/>
    </source>
</evidence>
<feature type="compositionally biased region" description="Low complexity" evidence="2">
    <location>
        <begin position="446"/>
        <end position="459"/>
    </location>
</feature>
<dbReference type="EMBL" id="LNKA01000019">
    <property type="protein sequence ID" value="KTC64582.1"/>
    <property type="molecule type" value="Genomic_DNA"/>
</dbReference>
<evidence type="ECO:0000256" key="1">
    <source>
        <dbReference type="SAM" id="Coils"/>
    </source>
</evidence>
<feature type="transmembrane region" description="Helical" evidence="3">
    <location>
        <begin position="333"/>
        <end position="353"/>
    </location>
</feature>
<feature type="region of interest" description="Disordered" evidence="2">
    <location>
        <begin position="430"/>
        <end position="481"/>
    </location>
</feature>
<feature type="coiled-coil region" evidence="1">
    <location>
        <begin position="215"/>
        <end position="303"/>
    </location>
</feature>
<feature type="transmembrane region" description="Helical" evidence="3">
    <location>
        <begin position="305"/>
        <end position="327"/>
    </location>
</feature>